<name>A0ABR2W8V0_9FUNG</name>
<feature type="compositionally biased region" description="Basic and acidic residues" evidence="1">
    <location>
        <begin position="63"/>
        <end position="73"/>
    </location>
</feature>
<feature type="compositionally biased region" description="Low complexity" evidence="1">
    <location>
        <begin position="75"/>
        <end position="88"/>
    </location>
</feature>
<dbReference type="EMBL" id="JASJQH010006921">
    <property type="protein sequence ID" value="KAK9727434.1"/>
    <property type="molecule type" value="Genomic_DNA"/>
</dbReference>
<keyword evidence="3" id="KW-1185">Reference proteome</keyword>
<feature type="region of interest" description="Disordered" evidence="1">
    <location>
        <begin position="46"/>
        <end position="98"/>
    </location>
</feature>
<sequence>MRKVTSNHSYVTEVRKRRIETLKQRYLEGYPLHFLSTRTLTQPTRLNTKKSWDNKSSTTLKLETPKEKVHDCSTTDESSSDCSQSSDTPVGVKKPPHLDESLCDQPCIIESAIKKEHTPKPSSNSHNSRESFVHETIKNSNFTPVAREKLDLDHMYSNNSYAEGILEVSVEQEHMYHTPRFSWIGNNTPKTLAEISTLKESNSQGGDRVMGSPDSYYPLASTPTYSGIHLENVDETVKSIEEFLQKDVEIVADFELSPTMLTGDSHLRSLINRPMSQTDASESIPEK</sequence>
<reference evidence="2 3" key="1">
    <citation type="submission" date="2023-04" db="EMBL/GenBank/DDBJ databases">
        <title>Genome of Basidiobolus ranarum AG-B5.</title>
        <authorList>
            <person name="Stajich J.E."/>
            <person name="Carter-House D."/>
            <person name="Gryganskyi A."/>
        </authorList>
    </citation>
    <scope>NUCLEOTIDE SEQUENCE [LARGE SCALE GENOMIC DNA]</scope>
    <source>
        <strain evidence="2 3">AG-B5</strain>
    </source>
</reference>
<dbReference type="Proteomes" id="UP001479436">
    <property type="component" value="Unassembled WGS sequence"/>
</dbReference>
<comment type="caution">
    <text evidence="2">The sequence shown here is derived from an EMBL/GenBank/DDBJ whole genome shotgun (WGS) entry which is preliminary data.</text>
</comment>
<accession>A0ABR2W8V0</accession>
<evidence type="ECO:0000313" key="3">
    <source>
        <dbReference type="Proteomes" id="UP001479436"/>
    </source>
</evidence>
<organism evidence="2 3">
    <name type="scientific">Basidiobolus ranarum</name>
    <dbReference type="NCBI Taxonomy" id="34480"/>
    <lineage>
        <taxon>Eukaryota</taxon>
        <taxon>Fungi</taxon>
        <taxon>Fungi incertae sedis</taxon>
        <taxon>Zoopagomycota</taxon>
        <taxon>Entomophthoromycotina</taxon>
        <taxon>Basidiobolomycetes</taxon>
        <taxon>Basidiobolales</taxon>
        <taxon>Basidiobolaceae</taxon>
        <taxon>Basidiobolus</taxon>
    </lineage>
</organism>
<evidence type="ECO:0000313" key="2">
    <source>
        <dbReference type="EMBL" id="KAK9727434.1"/>
    </source>
</evidence>
<proteinExistence type="predicted"/>
<protein>
    <submittedName>
        <fullName evidence="2">Uncharacterized protein</fullName>
    </submittedName>
</protein>
<evidence type="ECO:0000256" key="1">
    <source>
        <dbReference type="SAM" id="MobiDB-lite"/>
    </source>
</evidence>
<gene>
    <name evidence="2" type="ORF">K7432_001873</name>
</gene>